<evidence type="ECO:0008006" key="3">
    <source>
        <dbReference type="Google" id="ProtNLM"/>
    </source>
</evidence>
<name>A0A2S6H5U2_9GAMM</name>
<proteinExistence type="predicted"/>
<dbReference type="Gene3D" id="3.30.2310.20">
    <property type="entry name" value="RelE-like"/>
    <property type="match status" value="1"/>
</dbReference>
<dbReference type="AlphaFoldDB" id="A0A2S6H5U2"/>
<dbReference type="Proteomes" id="UP000238071">
    <property type="component" value="Unassembled WGS sequence"/>
</dbReference>
<gene>
    <name evidence="1" type="ORF">B0F88_103276</name>
</gene>
<dbReference type="InterPro" id="IPR035093">
    <property type="entry name" value="RelE/ParE_toxin_dom_sf"/>
</dbReference>
<comment type="caution">
    <text evidence="1">The sequence shown here is derived from an EMBL/GenBank/DDBJ whole genome shotgun (WGS) entry which is preliminary data.</text>
</comment>
<evidence type="ECO:0000313" key="2">
    <source>
        <dbReference type="Proteomes" id="UP000238071"/>
    </source>
</evidence>
<organism evidence="1 2">
    <name type="scientific">Methylobacter tundripaludum</name>
    <dbReference type="NCBI Taxonomy" id="173365"/>
    <lineage>
        <taxon>Bacteria</taxon>
        <taxon>Pseudomonadati</taxon>
        <taxon>Pseudomonadota</taxon>
        <taxon>Gammaproteobacteria</taxon>
        <taxon>Methylococcales</taxon>
        <taxon>Methylococcaceae</taxon>
        <taxon>Methylobacter</taxon>
    </lineage>
</organism>
<protein>
    <recommendedName>
        <fullName evidence="3">ParE-like toxin of type II ParDE toxin-antitoxin system</fullName>
    </recommendedName>
</protein>
<keyword evidence="2" id="KW-1185">Reference proteome</keyword>
<reference evidence="1 2" key="1">
    <citation type="submission" date="2018-02" db="EMBL/GenBank/DDBJ databases">
        <title>Subsurface microbial communities from deep shales in Ohio and West Virginia, USA.</title>
        <authorList>
            <person name="Wrighton K."/>
        </authorList>
    </citation>
    <scope>NUCLEOTIDE SEQUENCE [LARGE SCALE GENOMIC DNA]</scope>
    <source>
        <strain evidence="1 2">OWC-G53F</strain>
    </source>
</reference>
<accession>A0A2S6H5U2</accession>
<dbReference type="EMBL" id="PTIY01000003">
    <property type="protein sequence ID" value="PPK72838.1"/>
    <property type="molecule type" value="Genomic_DNA"/>
</dbReference>
<dbReference type="RefSeq" id="WP_219820788.1">
    <property type="nucleotide sequence ID" value="NZ_PTIY01000003.1"/>
</dbReference>
<evidence type="ECO:0000313" key="1">
    <source>
        <dbReference type="EMBL" id="PPK72838.1"/>
    </source>
</evidence>
<sequence>MKAHKVVFTATANEGLLNIAEYIALDNPARAETFIEEVVVM</sequence>